<reference evidence="5" key="4">
    <citation type="submission" date="2017-10" db="EMBL/GenBank/DDBJ databases">
        <authorList>
            <person name="Frank J."/>
        </authorList>
    </citation>
    <scope>NUCLEOTIDE SEQUENCE [LARGE SCALE GENOMIC DNA]</scope>
</reference>
<dbReference type="KEGG" id="kst:KSMBR1_0636"/>
<evidence type="ECO:0000313" key="3">
    <source>
        <dbReference type="EMBL" id="QII11379.1"/>
    </source>
</evidence>
<dbReference type="EMBL" id="LT934425">
    <property type="protein sequence ID" value="SOH03150.1"/>
    <property type="molecule type" value="Genomic_DNA"/>
</dbReference>
<proteinExistence type="predicted"/>
<organism evidence="2">
    <name type="scientific">Kuenenia stuttgartiensis</name>
    <dbReference type="NCBI Taxonomy" id="174633"/>
    <lineage>
        <taxon>Bacteria</taxon>
        <taxon>Pseudomonadati</taxon>
        <taxon>Planctomycetota</taxon>
        <taxon>Candidatus Brocadiia</taxon>
        <taxon>Candidatus Brocadiales</taxon>
        <taxon>Candidatus Brocadiaceae</taxon>
        <taxon>Candidatus Kuenenia</taxon>
    </lineage>
</organism>
<dbReference type="Proteomes" id="UP000501926">
    <property type="component" value="Chromosome"/>
</dbReference>
<reference evidence="2" key="1">
    <citation type="journal article" date="2006" name="Nature">
        <title>Deciphering the evolution and metabolism of an anammox bacterium from a community genome.</title>
        <authorList>
            <person name="Strous M."/>
            <person name="Pelletier E."/>
            <person name="Mangenot S."/>
            <person name="Rattei T."/>
            <person name="Lehner A."/>
            <person name="Taylor M.W."/>
            <person name="Horn M."/>
            <person name="Daims H."/>
            <person name="Bartol-Mavel D."/>
            <person name="Wincker P."/>
            <person name="Barbe V."/>
            <person name="Fonknechten N."/>
            <person name="Vallenet D."/>
            <person name="Segurens B."/>
            <person name="Schenowitz-Truong C."/>
            <person name="Medigue C."/>
            <person name="Collingro A."/>
            <person name="Snel B."/>
            <person name="Dutilh B.E."/>
            <person name="OpDenCamp H.J.M."/>
            <person name="vanDerDrift C."/>
            <person name="Cirpus I."/>
            <person name="vanDePas-Schoonen K.T."/>
            <person name="Harhangi H.R."/>
            <person name="vanNiftrik L."/>
            <person name="Schmid M."/>
            <person name="Keltjens J."/>
            <person name="vanDeVossenberg J."/>
            <person name="Kartal B."/>
            <person name="Meier H."/>
            <person name="Frishman D."/>
            <person name="Huynen M.A."/>
            <person name="Mewes H."/>
            <person name="Weissenbach J."/>
            <person name="Jetten M.S.M."/>
            <person name="Wagner M."/>
            <person name="LePaslier D."/>
        </authorList>
    </citation>
    <scope>NUCLEOTIDE SEQUENCE</scope>
</reference>
<dbReference type="EMBL" id="CP049055">
    <property type="protein sequence ID" value="QII11379.1"/>
    <property type="molecule type" value="Genomic_DNA"/>
</dbReference>
<dbReference type="InterPro" id="IPR025960">
    <property type="entry name" value="RVT_N"/>
</dbReference>
<evidence type="ECO:0000259" key="1">
    <source>
        <dbReference type="Pfam" id="PF13655"/>
    </source>
</evidence>
<sequence length="114" mass="12877">MKHDLTLKGRESNFSILKGMPTSNRCFIAGKLKEYSEAGTQMTGINPGALPDDAITWHTINWDAARRHVRRLQMRIAKAVKEGRPGKVKALQWLLTHSFHAKLLAVKRVTSKSR</sequence>
<gene>
    <name evidence="3" type="ORF">KsCSTR_20000</name>
    <name evidence="4" type="ORF">KSMBR1_0636</name>
    <name evidence="2" type="ORF">kuste3515</name>
</gene>
<dbReference type="AlphaFoldDB" id="Q1Q2P1"/>
<dbReference type="EMBL" id="CT573071">
    <property type="protein sequence ID" value="CAJ74278.1"/>
    <property type="molecule type" value="Genomic_DNA"/>
</dbReference>
<evidence type="ECO:0000313" key="2">
    <source>
        <dbReference type="EMBL" id="CAJ74278.1"/>
    </source>
</evidence>
<name>Q1Q2P1_KUEST</name>
<evidence type="ECO:0000313" key="6">
    <source>
        <dbReference type="Proteomes" id="UP000501926"/>
    </source>
</evidence>
<evidence type="ECO:0000313" key="5">
    <source>
        <dbReference type="Proteomes" id="UP000221734"/>
    </source>
</evidence>
<accession>Q1Q2P1</accession>
<reference evidence="3 6" key="5">
    <citation type="submission" date="2020-02" db="EMBL/GenBank/DDBJ databases">
        <title>Newly sequenced genome of strain CSTR1 showed variability in Candidatus Kuenenia stuttgartiensis genomes.</title>
        <authorList>
            <person name="Ding C."/>
            <person name="Adrian L."/>
        </authorList>
    </citation>
    <scope>NUCLEOTIDE SEQUENCE [LARGE SCALE GENOMIC DNA]</scope>
    <source>
        <strain evidence="3 6">CSTR1</strain>
    </source>
</reference>
<protein>
    <recommendedName>
        <fullName evidence="1">Reverse transcriptase N-terminal domain-containing protein</fullName>
    </recommendedName>
</protein>
<dbReference type="Pfam" id="PF13655">
    <property type="entry name" value="RVT_N"/>
    <property type="match status" value="1"/>
</dbReference>
<feature type="domain" description="Reverse transcriptase N-terminal" evidence="1">
    <location>
        <begin position="57"/>
        <end position="112"/>
    </location>
</feature>
<dbReference type="Proteomes" id="UP000221734">
    <property type="component" value="Chromosome Kuenenia_stuttgartiensis_MBR1"/>
</dbReference>
<reference evidence="4" key="3">
    <citation type="submission" date="2017-10" db="EMBL/GenBank/DDBJ databases">
        <authorList>
            <person name="Banno H."/>
            <person name="Chua N.-H."/>
        </authorList>
    </citation>
    <scope>NUCLEOTIDE SEQUENCE [LARGE SCALE GENOMIC DNA]</scope>
    <source>
        <strain evidence="4">Kuenenia_mbr1_ru-nijmegen</strain>
    </source>
</reference>
<reference evidence="2" key="2">
    <citation type="submission" date="2006-01" db="EMBL/GenBank/DDBJ databases">
        <authorList>
            <person name="Genoscope"/>
        </authorList>
    </citation>
    <scope>NUCLEOTIDE SEQUENCE</scope>
</reference>
<keyword evidence="5" id="KW-1185">Reference proteome</keyword>
<evidence type="ECO:0000313" key="4">
    <source>
        <dbReference type="EMBL" id="SOH03150.1"/>
    </source>
</evidence>